<sequence>MLPQQTITLTRDDYALIRAQLRLGSGRYGACPEERDELEEELKKAVLVEPHEISPEVVRIHSTVII</sequence>
<dbReference type="AlphaFoldDB" id="A0A4R4E1R5"/>
<gene>
    <name evidence="1" type="ORF">E0486_11720</name>
</gene>
<evidence type="ECO:0000313" key="1">
    <source>
        <dbReference type="EMBL" id="TCZ69898.1"/>
    </source>
</evidence>
<name>A0A4R4E1R5_9BACT</name>
<evidence type="ECO:0000313" key="2">
    <source>
        <dbReference type="Proteomes" id="UP000295164"/>
    </source>
</evidence>
<protein>
    <submittedName>
        <fullName evidence="1">Uncharacterized protein</fullName>
    </submittedName>
</protein>
<organism evidence="1 2">
    <name type="scientific">Flaviaesturariibacter aridisoli</name>
    <dbReference type="NCBI Taxonomy" id="2545761"/>
    <lineage>
        <taxon>Bacteria</taxon>
        <taxon>Pseudomonadati</taxon>
        <taxon>Bacteroidota</taxon>
        <taxon>Chitinophagia</taxon>
        <taxon>Chitinophagales</taxon>
        <taxon>Chitinophagaceae</taxon>
        <taxon>Flaviaestuariibacter</taxon>
    </lineage>
</organism>
<keyword evidence="2" id="KW-1185">Reference proteome</keyword>
<dbReference type="Proteomes" id="UP000295164">
    <property type="component" value="Unassembled WGS sequence"/>
</dbReference>
<reference evidence="1 2" key="1">
    <citation type="submission" date="2019-03" db="EMBL/GenBank/DDBJ databases">
        <authorList>
            <person name="Kim M.K.M."/>
        </authorList>
    </citation>
    <scope>NUCLEOTIDE SEQUENCE [LARGE SCALE GENOMIC DNA]</scope>
    <source>
        <strain evidence="1 2">17J68-15</strain>
    </source>
</reference>
<dbReference type="RefSeq" id="WP_131852370.1">
    <property type="nucleotide sequence ID" value="NZ_SKFH01000018.1"/>
</dbReference>
<dbReference type="EMBL" id="SKFH01000018">
    <property type="protein sequence ID" value="TCZ69898.1"/>
    <property type="molecule type" value="Genomic_DNA"/>
</dbReference>
<comment type="caution">
    <text evidence="1">The sequence shown here is derived from an EMBL/GenBank/DDBJ whole genome shotgun (WGS) entry which is preliminary data.</text>
</comment>
<accession>A0A4R4E1R5</accession>
<proteinExistence type="predicted"/>